<dbReference type="GO" id="GO:0003723">
    <property type="term" value="F:RNA binding"/>
    <property type="evidence" value="ECO:0007669"/>
    <property type="project" value="UniProtKB-KW"/>
</dbReference>
<evidence type="ECO:0000256" key="10">
    <source>
        <dbReference type="ARBA" id="ARBA00030834"/>
    </source>
</evidence>
<dbReference type="EMBL" id="JAPXFL010000001">
    <property type="protein sequence ID" value="KAK9511932.1"/>
    <property type="molecule type" value="Genomic_DNA"/>
</dbReference>
<reference evidence="13 14" key="1">
    <citation type="submission" date="2022-12" db="EMBL/GenBank/DDBJ databases">
        <title>Chromosome-level genome assembly of true bugs.</title>
        <authorList>
            <person name="Ma L."/>
            <person name="Li H."/>
        </authorList>
    </citation>
    <scope>NUCLEOTIDE SEQUENCE [LARGE SCALE GENOMIC DNA]</scope>
    <source>
        <strain evidence="13">Lab_2022b</strain>
    </source>
</reference>
<dbReference type="EMBL" id="JAPXFL010000001">
    <property type="protein sequence ID" value="KAK9511933.1"/>
    <property type="molecule type" value="Genomic_DNA"/>
</dbReference>
<dbReference type="InterPro" id="IPR038092">
    <property type="entry name" value="PHAX_RNA-binding_sf"/>
</dbReference>
<evidence type="ECO:0000256" key="1">
    <source>
        <dbReference type="ARBA" id="ARBA00004123"/>
    </source>
</evidence>
<evidence type="ECO:0000256" key="5">
    <source>
        <dbReference type="ARBA" id="ARBA00022448"/>
    </source>
</evidence>
<gene>
    <name evidence="13" type="ORF">O3M35_000492</name>
</gene>
<evidence type="ECO:0000313" key="14">
    <source>
        <dbReference type="Proteomes" id="UP001461498"/>
    </source>
</evidence>
<dbReference type="GO" id="GO:0015031">
    <property type="term" value="P:protein transport"/>
    <property type="evidence" value="ECO:0007669"/>
    <property type="project" value="UniProtKB-KW"/>
</dbReference>
<feature type="domain" description="Phosphorylated adapter RNA export protein RNA-binding" evidence="12">
    <location>
        <begin position="35"/>
        <end position="115"/>
    </location>
</feature>
<comment type="caution">
    <text evidence="13">The sequence shown here is derived from an EMBL/GenBank/DDBJ whole genome shotgun (WGS) entry which is preliminary data.</text>
</comment>
<evidence type="ECO:0000256" key="2">
    <source>
        <dbReference type="ARBA" id="ARBA00004496"/>
    </source>
</evidence>
<keyword evidence="7" id="KW-0694">RNA-binding</keyword>
<dbReference type="InterPro" id="IPR019385">
    <property type="entry name" value="PHAX_RNA-binding_domain"/>
</dbReference>
<accession>A0AAW1DLY6</accession>
<evidence type="ECO:0000256" key="11">
    <source>
        <dbReference type="SAM" id="Coils"/>
    </source>
</evidence>
<evidence type="ECO:0000259" key="12">
    <source>
        <dbReference type="Pfam" id="PF10258"/>
    </source>
</evidence>
<dbReference type="GO" id="GO:0006408">
    <property type="term" value="P:snRNA export from nucleus"/>
    <property type="evidence" value="ECO:0007669"/>
    <property type="project" value="InterPro"/>
</dbReference>
<sequence length="154" mass="17871">MEKNNVSDINANKRTEIKNICVEGTNENDQLCHLVAEQIRINLQEPNGKLIEKIVSTLGVSESLLFYEKTRVIEKRGGLLVNDGSRRRTPGGVFFHLITTDNSIPKHVIKEIFYDYSREAKKRRNEEARERRRRKNNKLKELLIKEGLLTTLPK</sequence>
<evidence type="ECO:0000313" key="13">
    <source>
        <dbReference type="EMBL" id="KAK9511933.1"/>
    </source>
</evidence>
<evidence type="ECO:0000256" key="4">
    <source>
        <dbReference type="ARBA" id="ARBA00016856"/>
    </source>
</evidence>
<dbReference type="Pfam" id="PF10258">
    <property type="entry name" value="PHAX_RNA-bd"/>
    <property type="match status" value="1"/>
</dbReference>
<comment type="subcellular location">
    <subcellularLocation>
        <location evidence="2">Cytoplasm</location>
    </subcellularLocation>
    <subcellularLocation>
        <location evidence="1">Nucleus</location>
    </subcellularLocation>
</comment>
<name>A0AAW1DLY6_9HEMI</name>
<dbReference type="Proteomes" id="UP001461498">
    <property type="component" value="Unassembled WGS sequence"/>
</dbReference>
<keyword evidence="9" id="KW-0539">Nucleus</keyword>
<keyword evidence="8" id="KW-0653">Protein transport</keyword>
<dbReference type="Gene3D" id="1.10.10.1440">
    <property type="entry name" value="PHAX RNA-binding domain"/>
    <property type="match status" value="1"/>
</dbReference>
<keyword evidence="14" id="KW-1185">Reference proteome</keyword>
<dbReference type="PANTHER" id="PTHR13135">
    <property type="entry name" value="CYTOSOLIC RESINIFERATOXIN BINDING PROTEIN RBP-26"/>
    <property type="match status" value="1"/>
</dbReference>
<organism evidence="13 14">
    <name type="scientific">Rhynocoris fuscipes</name>
    <dbReference type="NCBI Taxonomy" id="488301"/>
    <lineage>
        <taxon>Eukaryota</taxon>
        <taxon>Metazoa</taxon>
        <taxon>Ecdysozoa</taxon>
        <taxon>Arthropoda</taxon>
        <taxon>Hexapoda</taxon>
        <taxon>Insecta</taxon>
        <taxon>Pterygota</taxon>
        <taxon>Neoptera</taxon>
        <taxon>Paraneoptera</taxon>
        <taxon>Hemiptera</taxon>
        <taxon>Heteroptera</taxon>
        <taxon>Panheteroptera</taxon>
        <taxon>Cimicomorpha</taxon>
        <taxon>Reduviidae</taxon>
        <taxon>Harpactorinae</taxon>
        <taxon>Harpactorini</taxon>
        <taxon>Rhynocoris</taxon>
    </lineage>
</organism>
<proteinExistence type="inferred from homology"/>
<evidence type="ECO:0000256" key="8">
    <source>
        <dbReference type="ARBA" id="ARBA00022927"/>
    </source>
</evidence>
<keyword evidence="5" id="KW-0813">Transport</keyword>
<dbReference type="PANTHER" id="PTHR13135:SF0">
    <property type="entry name" value="PHOSPHORYLATED ADAPTER RNA EXPORT PROTEIN"/>
    <property type="match status" value="1"/>
</dbReference>
<keyword evidence="11" id="KW-0175">Coiled coil</keyword>
<protein>
    <recommendedName>
        <fullName evidence="4">Phosphorylated adapter RNA export protein</fullName>
    </recommendedName>
    <alternativeName>
        <fullName evidence="10">RNA U small nuclear RNA export adapter protein</fullName>
    </alternativeName>
</protein>
<dbReference type="GO" id="GO:0005737">
    <property type="term" value="C:cytoplasm"/>
    <property type="evidence" value="ECO:0007669"/>
    <property type="project" value="UniProtKB-SubCell"/>
</dbReference>
<evidence type="ECO:0000256" key="6">
    <source>
        <dbReference type="ARBA" id="ARBA00022490"/>
    </source>
</evidence>
<dbReference type="GO" id="GO:0005634">
    <property type="term" value="C:nucleus"/>
    <property type="evidence" value="ECO:0007669"/>
    <property type="project" value="UniProtKB-SubCell"/>
</dbReference>
<dbReference type="AlphaFoldDB" id="A0AAW1DLY6"/>
<evidence type="ECO:0000256" key="7">
    <source>
        <dbReference type="ARBA" id="ARBA00022884"/>
    </source>
</evidence>
<dbReference type="InterPro" id="IPR039047">
    <property type="entry name" value="PHAX"/>
</dbReference>
<comment type="similarity">
    <text evidence="3">Belongs to the PHAX family.</text>
</comment>
<keyword evidence="6" id="KW-0963">Cytoplasm</keyword>
<feature type="coiled-coil region" evidence="11">
    <location>
        <begin position="118"/>
        <end position="145"/>
    </location>
</feature>
<evidence type="ECO:0000256" key="9">
    <source>
        <dbReference type="ARBA" id="ARBA00023242"/>
    </source>
</evidence>
<evidence type="ECO:0000256" key="3">
    <source>
        <dbReference type="ARBA" id="ARBA00006094"/>
    </source>
</evidence>